<reference evidence="10 11" key="1">
    <citation type="submission" date="2020-08" db="EMBL/GenBank/DDBJ databases">
        <title>Description of novel Flavobacterium F-380 isolate.</title>
        <authorList>
            <person name="Saticioglu I.B."/>
            <person name="Duman M."/>
            <person name="Altun S."/>
        </authorList>
    </citation>
    <scope>NUCLEOTIDE SEQUENCE [LARGE SCALE GENOMIC DNA]</scope>
    <source>
        <strain evidence="10 11">F-380</strain>
    </source>
</reference>
<evidence type="ECO:0000256" key="9">
    <source>
        <dbReference type="SAM" id="Phobius"/>
    </source>
</evidence>
<evidence type="ECO:0000256" key="8">
    <source>
        <dbReference type="ARBA" id="ARBA00035655"/>
    </source>
</evidence>
<evidence type="ECO:0000256" key="1">
    <source>
        <dbReference type="ARBA" id="ARBA00004429"/>
    </source>
</evidence>
<name>A0ABR7J998_9FLAO</name>
<organism evidence="10 11">
    <name type="scientific">Flavobacterium kayseriense</name>
    <dbReference type="NCBI Taxonomy" id="2764714"/>
    <lineage>
        <taxon>Bacteria</taxon>
        <taxon>Pseudomonadati</taxon>
        <taxon>Bacteroidota</taxon>
        <taxon>Flavobacteriia</taxon>
        <taxon>Flavobacteriales</taxon>
        <taxon>Flavobacteriaceae</taxon>
        <taxon>Flavobacterium</taxon>
    </lineage>
</organism>
<keyword evidence="2" id="KW-0813">Transport</keyword>
<keyword evidence="5 9" id="KW-0812">Transmembrane</keyword>
<comment type="caution">
    <text evidence="10">The sequence shown here is derived from an EMBL/GenBank/DDBJ whole genome shotgun (WGS) entry which is preliminary data.</text>
</comment>
<evidence type="ECO:0000256" key="6">
    <source>
        <dbReference type="ARBA" id="ARBA00022989"/>
    </source>
</evidence>
<keyword evidence="4" id="KW-0997">Cell inner membrane</keyword>
<keyword evidence="3" id="KW-1003">Cell membrane</keyword>
<evidence type="ECO:0000256" key="7">
    <source>
        <dbReference type="ARBA" id="ARBA00023136"/>
    </source>
</evidence>
<feature type="transmembrane region" description="Helical" evidence="9">
    <location>
        <begin position="163"/>
        <end position="185"/>
    </location>
</feature>
<comment type="subcellular location">
    <subcellularLocation>
        <location evidence="1">Cell inner membrane</location>
        <topology evidence="1">Multi-pass membrane protein</topology>
    </subcellularLocation>
</comment>
<evidence type="ECO:0000256" key="5">
    <source>
        <dbReference type="ARBA" id="ARBA00022692"/>
    </source>
</evidence>
<keyword evidence="11" id="KW-1185">Reference proteome</keyword>
<dbReference type="EMBL" id="JACRUJ010000003">
    <property type="protein sequence ID" value="MBC5841777.1"/>
    <property type="molecule type" value="Genomic_DNA"/>
</dbReference>
<dbReference type="PANTHER" id="PTHR30574">
    <property type="entry name" value="INNER MEMBRANE PROTEIN YEDE"/>
    <property type="match status" value="1"/>
</dbReference>
<sequence>MLELIRQPWPWYIAGPLVGLTVPALLILGNKSFGISGTLRHTCAMCMPASIPFFTYDWKKEIWNMFFVMGILIGGIVAFSFLSNPDPIIIDAGLRTDLATYGITNINGMLPEQIFSWENLLTLKGFIMIVIGGFLVGFGSRYAGGCTSGHSISGLSNLQWPSLVATCCFFIGGLIMANFILPYILSL</sequence>
<evidence type="ECO:0000313" key="11">
    <source>
        <dbReference type="Proteomes" id="UP000629963"/>
    </source>
</evidence>
<feature type="transmembrane region" description="Helical" evidence="9">
    <location>
        <begin position="62"/>
        <end position="82"/>
    </location>
</feature>
<dbReference type="Pfam" id="PF04143">
    <property type="entry name" value="Sulf_transp"/>
    <property type="match status" value="1"/>
</dbReference>
<keyword evidence="7 9" id="KW-0472">Membrane</keyword>
<gene>
    <name evidence="10" type="ORF">H8R23_10200</name>
</gene>
<accession>A0ABR7J998</accession>
<protein>
    <submittedName>
        <fullName evidence="10">YeeE/YedE family protein</fullName>
    </submittedName>
</protein>
<dbReference type="PANTHER" id="PTHR30574:SF1">
    <property type="entry name" value="SULPHUR TRANSPORT DOMAIN-CONTAINING PROTEIN"/>
    <property type="match status" value="1"/>
</dbReference>
<evidence type="ECO:0000256" key="4">
    <source>
        <dbReference type="ARBA" id="ARBA00022519"/>
    </source>
</evidence>
<comment type="similarity">
    <text evidence="8">Belongs to the TsuA/YedE (TC 9.B.102) family.</text>
</comment>
<keyword evidence="6 9" id="KW-1133">Transmembrane helix</keyword>
<dbReference type="InterPro" id="IPR007272">
    <property type="entry name" value="Sulf_transp_TsuA/YedE"/>
</dbReference>
<proteinExistence type="inferred from homology"/>
<feature type="transmembrane region" description="Helical" evidence="9">
    <location>
        <begin position="12"/>
        <end position="30"/>
    </location>
</feature>
<evidence type="ECO:0000256" key="2">
    <source>
        <dbReference type="ARBA" id="ARBA00022448"/>
    </source>
</evidence>
<feature type="transmembrane region" description="Helical" evidence="9">
    <location>
        <begin position="125"/>
        <end position="143"/>
    </location>
</feature>
<evidence type="ECO:0000256" key="3">
    <source>
        <dbReference type="ARBA" id="ARBA00022475"/>
    </source>
</evidence>
<evidence type="ECO:0000313" key="10">
    <source>
        <dbReference type="EMBL" id="MBC5841777.1"/>
    </source>
</evidence>
<dbReference type="Proteomes" id="UP000629963">
    <property type="component" value="Unassembled WGS sequence"/>
</dbReference>